<dbReference type="PANTHER" id="PTHR36436:SF6">
    <property type="entry name" value="SLL5081 PROTEIN"/>
    <property type="match status" value="1"/>
</dbReference>
<sequence length="271" mass="30915">MSRLQQLLETGGLAQVSTEIMQVVLPSIRLKAYSMEEAQLEPGATKFGGAPNLSAANLWPECDGVPLPFVAQINLSEVTSCDPMRLLPIRGLLSFFFDIDAFFDSWPRRQSTWRVLYDSDAPTDLQRVAIPEMIARRRRYRSSAVTCSTEITLPDYSQYDSTSVERLGLSRPLTDEEEQAYYEVQAQLAGRAGTQRHIPLHRLLGHPDEVQWDMHCELEGPPNDWQLLFQMGSDDVPDTEWGDTGRIYYWIRTRDLAKRDFSKVKLILQST</sequence>
<dbReference type="Proteomes" id="UP000287224">
    <property type="component" value="Unassembled WGS sequence"/>
</dbReference>
<dbReference type="Gene3D" id="2.30.320.10">
    <property type="entry name" value="YwqG-like"/>
    <property type="match status" value="1"/>
</dbReference>
<dbReference type="InterPro" id="IPR015315">
    <property type="entry name" value="DUF1963"/>
</dbReference>
<dbReference type="OrthoDB" id="8856529at2"/>
<organism evidence="1 2">
    <name type="scientific">Dictyobacter aurantiacus</name>
    <dbReference type="NCBI Taxonomy" id="1936993"/>
    <lineage>
        <taxon>Bacteria</taxon>
        <taxon>Bacillati</taxon>
        <taxon>Chloroflexota</taxon>
        <taxon>Ktedonobacteria</taxon>
        <taxon>Ktedonobacterales</taxon>
        <taxon>Dictyobacteraceae</taxon>
        <taxon>Dictyobacter</taxon>
    </lineage>
</organism>
<dbReference type="Pfam" id="PF09234">
    <property type="entry name" value="DUF1963"/>
    <property type="match status" value="1"/>
</dbReference>
<dbReference type="AlphaFoldDB" id="A0A401ZRR3"/>
<reference evidence="2" key="1">
    <citation type="submission" date="2018-12" db="EMBL/GenBank/DDBJ databases">
        <title>Tengunoibacter tsumagoiensis gen. nov., sp. nov., Dictyobacter kobayashii sp. nov., D. alpinus sp. nov., and D. joshuensis sp. nov. and description of Dictyobacteraceae fam. nov. within the order Ktedonobacterales isolated from Tengu-no-mugimeshi.</title>
        <authorList>
            <person name="Wang C.M."/>
            <person name="Zheng Y."/>
            <person name="Sakai Y."/>
            <person name="Toyoda A."/>
            <person name="Minakuchi Y."/>
            <person name="Abe K."/>
            <person name="Yokota A."/>
            <person name="Yabe S."/>
        </authorList>
    </citation>
    <scope>NUCLEOTIDE SEQUENCE [LARGE SCALE GENOMIC DNA]</scope>
    <source>
        <strain evidence="2">S-27</strain>
    </source>
</reference>
<evidence type="ECO:0000313" key="2">
    <source>
        <dbReference type="Proteomes" id="UP000287224"/>
    </source>
</evidence>
<dbReference type="SUPFAM" id="SSF103032">
    <property type="entry name" value="Hypothetical protein YwqG"/>
    <property type="match status" value="1"/>
</dbReference>
<evidence type="ECO:0008006" key="3">
    <source>
        <dbReference type="Google" id="ProtNLM"/>
    </source>
</evidence>
<proteinExistence type="predicted"/>
<keyword evidence="2" id="KW-1185">Reference proteome</keyword>
<dbReference type="RefSeq" id="WP_126602095.1">
    <property type="nucleotide sequence ID" value="NZ_BIFQ01000002.1"/>
</dbReference>
<name>A0A401ZRR3_9CHLR</name>
<dbReference type="EMBL" id="BIFQ01000002">
    <property type="protein sequence ID" value="GCE09555.1"/>
    <property type="molecule type" value="Genomic_DNA"/>
</dbReference>
<dbReference type="PANTHER" id="PTHR36436">
    <property type="entry name" value="SLL5081 PROTEIN"/>
    <property type="match status" value="1"/>
</dbReference>
<dbReference type="InterPro" id="IPR035948">
    <property type="entry name" value="YwqG-like_sf"/>
</dbReference>
<comment type="caution">
    <text evidence="1">The sequence shown here is derived from an EMBL/GenBank/DDBJ whole genome shotgun (WGS) entry which is preliminary data.</text>
</comment>
<evidence type="ECO:0000313" key="1">
    <source>
        <dbReference type="EMBL" id="GCE09555.1"/>
    </source>
</evidence>
<gene>
    <name evidence="1" type="ORF">KDAU_68840</name>
</gene>
<accession>A0A401ZRR3</accession>
<protein>
    <recommendedName>
        <fullName evidence="3">DUF1963 domain-containing protein</fullName>
    </recommendedName>
</protein>